<dbReference type="PROSITE" id="PS51257">
    <property type="entry name" value="PROKAR_LIPOPROTEIN"/>
    <property type="match status" value="1"/>
</dbReference>
<name>A0ABW0MFR9_9BURK</name>
<dbReference type="InterPro" id="IPR036908">
    <property type="entry name" value="RlpA-like_sf"/>
</dbReference>
<comment type="caution">
    <text evidence="7">The sequence shown here is derived from an EMBL/GenBank/DDBJ whole genome shotgun (WGS) entry which is preliminary data.</text>
</comment>
<dbReference type="EMBL" id="JBHSMR010000001">
    <property type="protein sequence ID" value="MFC5477060.1"/>
    <property type="molecule type" value="Genomic_DNA"/>
</dbReference>
<dbReference type="Gene3D" id="2.40.40.10">
    <property type="entry name" value="RlpA-like domain"/>
    <property type="match status" value="1"/>
</dbReference>
<comment type="function">
    <text evidence="3">Lytic transglycosylase with a strong preference for naked glycan strands that lack stem peptides.</text>
</comment>
<evidence type="ECO:0000256" key="3">
    <source>
        <dbReference type="HAMAP-Rule" id="MF_02071"/>
    </source>
</evidence>
<evidence type="ECO:0000256" key="1">
    <source>
        <dbReference type="ARBA" id="ARBA00023239"/>
    </source>
</evidence>
<proteinExistence type="inferred from homology"/>
<dbReference type="PANTHER" id="PTHR34183">
    <property type="entry name" value="ENDOLYTIC PEPTIDOGLYCAN TRANSGLYCOSYLASE RLPA"/>
    <property type="match status" value="1"/>
</dbReference>
<dbReference type="PANTHER" id="PTHR34183:SF1">
    <property type="entry name" value="ENDOLYTIC PEPTIDOGLYCAN TRANSGLYCOSYLASE RLPA"/>
    <property type="match status" value="1"/>
</dbReference>
<keyword evidence="3" id="KW-0564">Palmitate</keyword>
<dbReference type="NCBIfam" id="TIGR00413">
    <property type="entry name" value="rlpA"/>
    <property type="match status" value="1"/>
</dbReference>
<evidence type="ECO:0000256" key="2">
    <source>
        <dbReference type="ARBA" id="ARBA00023316"/>
    </source>
</evidence>
<dbReference type="RefSeq" id="WP_379751602.1">
    <property type="nucleotide sequence ID" value="NZ_JBHSMR010000001.1"/>
</dbReference>
<gene>
    <name evidence="3" type="primary">rlpA</name>
    <name evidence="7" type="ORF">ACFPQ5_02570</name>
</gene>
<feature type="signal peptide" evidence="5">
    <location>
        <begin position="1"/>
        <end position="25"/>
    </location>
</feature>
<sequence>MRSILRICSRPGLVAALALSLAACSTPKVQPTKAGGRYYLNDGPPKGITQAQIDAVQEPVPKAERFVSGALKPYVAMGKSYRPMNKLTPYQARGVASWYGTRYHGLPTASGELYDVMKLTAAHPILPIPSYVRVTNVENGRTLVVRVNDRGPFLSDRIIDLSYAAAAKLGYAAKGRALVEIEVILP</sequence>
<dbReference type="SUPFAM" id="SSF50685">
    <property type="entry name" value="Barwin-like endoglucanases"/>
    <property type="match status" value="1"/>
</dbReference>
<dbReference type="EC" id="4.2.2.-" evidence="3"/>
<evidence type="ECO:0000313" key="7">
    <source>
        <dbReference type="EMBL" id="MFC5477060.1"/>
    </source>
</evidence>
<feature type="chain" id="PRO_5047304098" description="Endolytic peptidoglycan transglycosylase RlpA" evidence="5">
    <location>
        <begin position="26"/>
        <end position="186"/>
    </location>
</feature>
<dbReference type="CDD" id="cd22268">
    <property type="entry name" value="DPBB_RlpA-like"/>
    <property type="match status" value="1"/>
</dbReference>
<protein>
    <recommendedName>
        <fullName evidence="3">Endolytic peptidoglycan transglycosylase RlpA</fullName>
        <ecNumber evidence="3">4.2.2.-</ecNumber>
    </recommendedName>
</protein>
<dbReference type="InterPro" id="IPR009009">
    <property type="entry name" value="RlpA-like_DPBB"/>
</dbReference>
<dbReference type="InterPro" id="IPR012997">
    <property type="entry name" value="RplA"/>
</dbReference>
<keyword evidence="1 3" id="KW-0456">Lyase</keyword>
<accession>A0ABW0MFR9</accession>
<reference evidence="8" key="1">
    <citation type="journal article" date="2019" name="Int. J. Syst. Evol. Microbiol.">
        <title>The Global Catalogue of Microorganisms (GCM) 10K type strain sequencing project: providing services to taxonomists for standard genome sequencing and annotation.</title>
        <authorList>
            <consortium name="The Broad Institute Genomics Platform"/>
            <consortium name="The Broad Institute Genome Sequencing Center for Infectious Disease"/>
            <person name="Wu L."/>
            <person name="Ma J."/>
        </authorList>
    </citation>
    <scope>NUCLEOTIDE SEQUENCE [LARGE SCALE GENOMIC DNA]</scope>
    <source>
        <strain evidence="8">CCUG 43111</strain>
    </source>
</reference>
<comment type="subcellular location">
    <subcellularLocation>
        <location evidence="3">Cell membrane</location>
        <topology evidence="3">Lipid-anchor</topology>
    </subcellularLocation>
</comment>
<feature type="domain" description="RlpA-like protein double-psi beta-barrel" evidence="6">
    <location>
        <begin position="92"/>
        <end position="180"/>
    </location>
</feature>
<keyword evidence="5" id="KW-0732">Signal</keyword>
<evidence type="ECO:0000256" key="5">
    <source>
        <dbReference type="SAM" id="SignalP"/>
    </source>
</evidence>
<dbReference type="Pfam" id="PF03330">
    <property type="entry name" value="DPBB_1"/>
    <property type="match status" value="1"/>
</dbReference>
<organism evidence="7 8">
    <name type="scientific">Massilia suwonensis</name>
    <dbReference type="NCBI Taxonomy" id="648895"/>
    <lineage>
        <taxon>Bacteria</taxon>
        <taxon>Pseudomonadati</taxon>
        <taxon>Pseudomonadota</taxon>
        <taxon>Betaproteobacteria</taxon>
        <taxon>Burkholderiales</taxon>
        <taxon>Oxalobacteraceae</taxon>
        <taxon>Telluria group</taxon>
        <taxon>Massilia</taxon>
    </lineage>
</organism>
<keyword evidence="8" id="KW-1185">Reference proteome</keyword>
<evidence type="ECO:0000256" key="4">
    <source>
        <dbReference type="RuleBase" id="RU003495"/>
    </source>
</evidence>
<dbReference type="Proteomes" id="UP001596101">
    <property type="component" value="Unassembled WGS sequence"/>
</dbReference>
<dbReference type="HAMAP" id="MF_02071">
    <property type="entry name" value="RlpA"/>
    <property type="match status" value="1"/>
</dbReference>
<comment type="similarity">
    <text evidence="3 4">Belongs to the RlpA family.</text>
</comment>
<keyword evidence="3" id="KW-0472">Membrane</keyword>
<keyword evidence="3" id="KW-0449">Lipoprotein</keyword>
<keyword evidence="2 3" id="KW-0961">Cell wall biogenesis/degradation</keyword>
<dbReference type="InterPro" id="IPR034718">
    <property type="entry name" value="RlpA"/>
</dbReference>
<keyword evidence="3" id="KW-1003">Cell membrane</keyword>
<evidence type="ECO:0000313" key="8">
    <source>
        <dbReference type="Proteomes" id="UP001596101"/>
    </source>
</evidence>
<evidence type="ECO:0000259" key="6">
    <source>
        <dbReference type="Pfam" id="PF03330"/>
    </source>
</evidence>